<feature type="binding site" evidence="13">
    <location>
        <position position="251"/>
    </location>
    <ligand>
        <name>Mg(2+)</name>
        <dbReference type="ChEBI" id="CHEBI:18420"/>
    </ligand>
</feature>
<comment type="catalytic activity">
    <reaction evidence="10 14">
        <text>2 5-aminolevulinate = porphobilinogen + 2 H2O + H(+)</text>
        <dbReference type="Rhea" id="RHEA:24064"/>
        <dbReference type="ChEBI" id="CHEBI:15377"/>
        <dbReference type="ChEBI" id="CHEBI:15378"/>
        <dbReference type="ChEBI" id="CHEBI:58126"/>
        <dbReference type="ChEBI" id="CHEBI:356416"/>
        <dbReference type="EC" id="4.2.1.24"/>
    </reaction>
</comment>
<feature type="binding site" evidence="12">
    <location>
        <position position="224"/>
    </location>
    <ligand>
        <name>5-aminolevulinate</name>
        <dbReference type="ChEBI" id="CHEBI:356416"/>
        <label>1</label>
    </ligand>
</feature>
<dbReference type="Gene3D" id="3.20.20.70">
    <property type="entry name" value="Aldolase class I"/>
    <property type="match status" value="1"/>
</dbReference>
<evidence type="ECO:0000313" key="16">
    <source>
        <dbReference type="EMBL" id="SOD66484.1"/>
    </source>
</evidence>
<dbReference type="Pfam" id="PF00490">
    <property type="entry name" value="ALAD"/>
    <property type="match status" value="1"/>
</dbReference>
<feature type="active site" description="Schiff-base intermediate with substrate" evidence="11">
    <location>
        <position position="266"/>
    </location>
</feature>
<gene>
    <name evidence="16" type="ORF">SAMN06297387_12614</name>
</gene>
<sequence length="344" mass="36918">MVALSGVDAEFSGASGTFPTVRPRRLRTTPAMRRMVAEHRTHPADLILPAFVREGVDAPVPISSMPGVVQHSLDSLRAAAVEAVEAGVSGLMLFGVPEDEKKDAVGTPGTDPDGILQVALRAVRAEVGDELVLMADTCLDEVTDHGHCGVLDSEGRVDNDATLARYGEMAVVQAEAGARVLGPSGMMDGQIGVIRRALDAAGHQDVALLAYTAKYTSAFYGPFREAVNSSLRGDRSTYQQDPPNAREALRELALDLAEGADMVMVKPGLPYLDVLRTIADRVTVPVAAYQISGEYAMVEVAAERGLLDRERAIDETLTAFKRAGADLVLTYWATEFARRSRERL</sequence>
<dbReference type="SUPFAM" id="SSF51569">
    <property type="entry name" value="Aldolase"/>
    <property type="match status" value="1"/>
</dbReference>
<evidence type="ECO:0000256" key="4">
    <source>
        <dbReference type="ARBA" id="ARBA00012053"/>
    </source>
</evidence>
<protein>
    <recommendedName>
        <fullName evidence="5 14">Delta-aminolevulinic acid dehydratase</fullName>
        <ecNumber evidence="4 14">4.2.1.24</ecNumber>
    </recommendedName>
</protein>
<dbReference type="InterPro" id="IPR030656">
    <property type="entry name" value="ALAD_AS"/>
</dbReference>
<dbReference type="FunFam" id="3.20.20.70:FF:000019">
    <property type="entry name" value="Delta-aminolevulinic acid dehydratase"/>
    <property type="match status" value="1"/>
</dbReference>
<organism evidence="16 17">
    <name type="scientific">Streptomyces zhaozhouensis</name>
    <dbReference type="NCBI Taxonomy" id="1300267"/>
    <lineage>
        <taxon>Bacteria</taxon>
        <taxon>Bacillati</taxon>
        <taxon>Actinomycetota</taxon>
        <taxon>Actinomycetes</taxon>
        <taxon>Kitasatosporales</taxon>
        <taxon>Streptomycetaceae</taxon>
        <taxon>Streptomyces</taxon>
    </lineage>
</organism>
<evidence type="ECO:0000256" key="9">
    <source>
        <dbReference type="ARBA" id="ARBA00025628"/>
    </source>
</evidence>
<keyword evidence="13" id="KW-0460">Magnesium</keyword>
<dbReference type="CDD" id="cd00384">
    <property type="entry name" value="ALAD_PBGS"/>
    <property type="match status" value="1"/>
</dbReference>
<evidence type="ECO:0000256" key="14">
    <source>
        <dbReference type="RuleBase" id="RU000515"/>
    </source>
</evidence>
<feature type="active site" description="Schiff-base intermediate with substrate" evidence="11">
    <location>
        <position position="214"/>
    </location>
</feature>
<evidence type="ECO:0000313" key="17">
    <source>
        <dbReference type="Proteomes" id="UP000219072"/>
    </source>
</evidence>
<keyword evidence="13" id="KW-0479">Metal-binding</keyword>
<keyword evidence="17" id="KW-1185">Reference proteome</keyword>
<comment type="pathway">
    <text evidence="1">Porphyrin-containing compound metabolism; protoporphyrin-IX biosynthesis; coproporphyrinogen-III from 5-aminolevulinate: step 1/4.</text>
</comment>
<dbReference type="UniPathway" id="UPA00251">
    <property type="reaction ID" value="UER00318"/>
</dbReference>
<dbReference type="GO" id="GO:0005829">
    <property type="term" value="C:cytosol"/>
    <property type="evidence" value="ECO:0007669"/>
    <property type="project" value="TreeGrafter"/>
</dbReference>
<comment type="function">
    <text evidence="9">Catalyzes an early step in the biosynthesis of tetrapyrroles. Binds two molecules of 5-aminolevulinate per subunit, each at a distinct site, and catalyzes their condensation to form porphobilinogen.</text>
</comment>
<dbReference type="AlphaFoldDB" id="A0A286E6J4"/>
<dbReference type="GO" id="GO:0004655">
    <property type="term" value="F:porphobilinogen synthase activity"/>
    <property type="evidence" value="ECO:0007669"/>
    <property type="project" value="UniProtKB-EC"/>
</dbReference>
<dbReference type="PIRSF" id="PIRSF001415">
    <property type="entry name" value="Porphbilin_synth"/>
    <property type="match status" value="1"/>
</dbReference>
<evidence type="ECO:0000256" key="2">
    <source>
        <dbReference type="ARBA" id="ARBA00008055"/>
    </source>
</evidence>
<keyword evidence="6" id="KW-0350">Heme biosynthesis</keyword>
<dbReference type="PANTHER" id="PTHR11458:SF0">
    <property type="entry name" value="DELTA-AMINOLEVULINIC ACID DEHYDRATASE"/>
    <property type="match status" value="1"/>
</dbReference>
<dbReference type="PROSITE" id="PS00169">
    <property type="entry name" value="D_ALA_DEHYDRATASE"/>
    <property type="match status" value="1"/>
</dbReference>
<evidence type="ECO:0000256" key="1">
    <source>
        <dbReference type="ARBA" id="ARBA00004694"/>
    </source>
</evidence>
<evidence type="ECO:0000256" key="3">
    <source>
        <dbReference type="ARBA" id="ARBA00011823"/>
    </source>
</evidence>
<evidence type="ECO:0000256" key="7">
    <source>
        <dbReference type="ARBA" id="ARBA00023239"/>
    </source>
</evidence>
<evidence type="ECO:0000256" key="13">
    <source>
        <dbReference type="PIRSR" id="PIRSR001415-5"/>
    </source>
</evidence>
<feature type="binding site" evidence="12">
    <location>
        <position position="292"/>
    </location>
    <ligand>
        <name>5-aminolevulinate</name>
        <dbReference type="ChEBI" id="CHEBI:356416"/>
        <label>2</label>
    </ligand>
</feature>
<evidence type="ECO:0000256" key="5">
    <source>
        <dbReference type="ARBA" id="ARBA00020771"/>
    </source>
</evidence>
<dbReference type="InterPro" id="IPR013785">
    <property type="entry name" value="Aldolase_TIM"/>
</dbReference>
<feature type="binding site" evidence="12">
    <location>
        <position position="331"/>
    </location>
    <ligand>
        <name>5-aminolevulinate</name>
        <dbReference type="ChEBI" id="CHEBI:356416"/>
        <label>2</label>
    </ligand>
</feature>
<feature type="binding site" evidence="12">
    <location>
        <position position="235"/>
    </location>
    <ligand>
        <name>5-aminolevulinate</name>
        <dbReference type="ChEBI" id="CHEBI:356416"/>
        <label>1</label>
    </ligand>
</feature>
<accession>A0A286E6J4</accession>
<reference evidence="16 17" key="1">
    <citation type="submission" date="2017-09" db="EMBL/GenBank/DDBJ databases">
        <authorList>
            <person name="Ehlers B."/>
            <person name="Leendertz F.H."/>
        </authorList>
    </citation>
    <scope>NUCLEOTIDE SEQUENCE [LARGE SCALE GENOMIC DNA]</scope>
    <source>
        <strain evidence="16 17">CGMCC 4.7095</strain>
    </source>
</reference>
<keyword evidence="8 14" id="KW-0627">Porphyrin biosynthesis</keyword>
<dbReference type="NCBIfam" id="NF006762">
    <property type="entry name" value="PRK09283.1"/>
    <property type="match status" value="1"/>
</dbReference>
<name>A0A286E6J4_9ACTN</name>
<dbReference type="GO" id="GO:0006782">
    <property type="term" value="P:protoporphyrinogen IX biosynthetic process"/>
    <property type="evidence" value="ECO:0007669"/>
    <property type="project" value="UniProtKB-UniPathway"/>
</dbReference>
<dbReference type="EMBL" id="OCNE01000026">
    <property type="protein sequence ID" value="SOD66484.1"/>
    <property type="molecule type" value="Genomic_DNA"/>
</dbReference>
<dbReference type="Proteomes" id="UP000219072">
    <property type="component" value="Unassembled WGS sequence"/>
</dbReference>
<evidence type="ECO:0000256" key="11">
    <source>
        <dbReference type="PIRSR" id="PIRSR001415-1"/>
    </source>
</evidence>
<dbReference type="EC" id="4.2.1.24" evidence="4 14"/>
<dbReference type="PANTHER" id="PTHR11458">
    <property type="entry name" value="DELTA-AMINOLEVULINIC ACID DEHYDRATASE"/>
    <property type="match status" value="1"/>
</dbReference>
<proteinExistence type="inferred from homology"/>
<dbReference type="InterPro" id="IPR001731">
    <property type="entry name" value="ALAD"/>
</dbReference>
<evidence type="ECO:0000256" key="12">
    <source>
        <dbReference type="PIRSR" id="PIRSR001415-2"/>
    </source>
</evidence>
<evidence type="ECO:0000256" key="10">
    <source>
        <dbReference type="ARBA" id="ARBA00047651"/>
    </source>
</evidence>
<evidence type="ECO:0000256" key="8">
    <source>
        <dbReference type="ARBA" id="ARBA00023244"/>
    </source>
</evidence>
<evidence type="ECO:0000256" key="15">
    <source>
        <dbReference type="RuleBase" id="RU004161"/>
    </source>
</evidence>
<comment type="subunit">
    <text evidence="3 14">Homooctamer.</text>
</comment>
<keyword evidence="7 14" id="KW-0456">Lyase</keyword>
<evidence type="ECO:0000256" key="6">
    <source>
        <dbReference type="ARBA" id="ARBA00023133"/>
    </source>
</evidence>
<comment type="similarity">
    <text evidence="2 15">Belongs to the ALAD family.</text>
</comment>
<dbReference type="GO" id="GO:0008270">
    <property type="term" value="F:zinc ion binding"/>
    <property type="evidence" value="ECO:0007669"/>
    <property type="project" value="TreeGrafter"/>
</dbReference>
<dbReference type="PRINTS" id="PR00144">
    <property type="entry name" value="DALDHYDRTASE"/>
</dbReference>
<dbReference type="SMART" id="SM01004">
    <property type="entry name" value="ALAD"/>
    <property type="match status" value="1"/>
</dbReference>